<organism evidence="1 2">
    <name type="scientific">Candidatus Desulfosporosinus infrequens</name>
    <dbReference type="NCBI Taxonomy" id="2043169"/>
    <lineage>
        <taxon>Bacteria</taxon>
        <taxon>Bacillati</taxon>
        <taxon>Bacillota</taxon>
        <taxon>Clostridia</taxon>
        <taxon>Eubacteriales</taxon>
        <taxon>Desulfitobacteriaceae</taxon>
        <taxon>Desulfosporosinus</taxon>
    </lineage>
</organism>
<sequence>MRDIPIAGTKIEKGEPICTVLSSAASEAACLRNLQLKAGWVRRFFEEEEGP</sequence>
<proteinExistence type="predicted"/>
<evidence type="ECO:0000313" key="2">
    <source>
        <dbReference type="Proteomes" id="UP000238916"/>
    </source>
</evidence>
<evidence type="ECO:0000313" key="1">
    <source>
        <dbReference type="EMBL" id="SPF32606.1"/>
    </source>
</evidence>
<dbReference type="Proteomes" id="UP000238916">
    <property type="component" value="Unassembled WGS sequence"/>
</dbReference>
<gene>
    <name evidence="1" type="ORF">SBF1_1120006</name>
</gene>
<accession>A0A2U3JYS9</accession>
<reference evidence="2" key="1">
    <citation type="submission" date="2018-02" db="EMBL/GenBank/DDBJ databases">
        <authorList>
            <person name="Hausmann B."/>
        </authorList>
    </citation>
    <scope>NUCLEOTIDE SEQUENCE [LARGE SCALE GENOMIC DNA]</scope>
    <source>
        <strain evidence="2">Peat soil MAG SbF1</strain>
    </source>
</reference>
<name>A0A2U3JYS9_9FIRM</name>
<protein>
    <submittedName>
        <fullName evidence="1">Uncharacterized protein</fullName>
    </submittedName>
</protein>
<dbReference type="EMBL" id="OMOF01000016">
    <property type="protein sequence ID" value="SPF32606.1"/>
    <property type="molecule type" value="Genomic_DNA"/>
</dbReference>
<dbReference type="AlphaFoldDB" id="A0A2U3JYS9"/>